<evidence type="ECO:0000313" key="2">
    <source>
        <dbReference type="EMBL" id="TVT31352.1"/>
    </source>
</evidence>
<dbReference type="GO" id="GO:0046872">
    <property type="term" value="F:metal ion binding"/>
    <property type="evidence" value="ECO:0007669"/>
    <property type="project" value="InterPro"/>
</dbReference>
<dbReference type="Pfam" id="PF11716">
    <property type="entry name" value="MDMPI_N"/>
    <property type="match status" value="1"/>
</dbReference>
<dbReference type="EMBL" id="VJWX01000392">
    <property type="protein sequence ID" value="TVT31352.1"/>
    <property type="molecule type" value="Genomic_DNA"/>
</dbReference>
<reference evidence="2 3" key="1">
    <citation type="submission" date="2019-07" db="EMBL/GenBank/DDBJ databases">
        <authorList>
            <person name="Duangmal K."/>
            <person name="Teo W.F.A."/>
        </authorList>
    </citation>
    <scope>NUCLEOTIDE SEQUENCE [LARGE SCALE GENOMIC DNA]</scope>
    <source>
        <strain evidence="2 3">TBRC 6029</strain>
    </source>
</reference>
<evidence type="ECO:0000259" key="1">
    <source>
        <dbReference type="Pfam" id="PF11716"/>
    </source>
</evidence>
<gene>
    <name evidence="2" type="ORF">FNH05_28390</name>
</gene>
<dbReference type="SUPFAM" id="SSF109854">
    <property type="entry name" value="DinB/YfiT-like putative metalloenzymes"/>
    <property type="match status" value="1"/>
</dbReference>
<dbReference type="InterPro" id="IPR034660">
    <property type="entry name" value="DinB/YfiT-like"/>
</dbReference>
<organism evidence="2 3">
    <name type="scientific">Amycolatopsis rhizosphaerae</name>
    <dbReference type="NCBI Taxonomy" id="2053003"/>
    <lineage>
        <taxon>Bacteria</taxon>
        <taxon>Bacillati</taxon>
        <taxon>Actinomycetota</taxon>
        <taxon>Actinomycetes</taxon>
        <taxon>Pseudonocardiales</taxon>
        <taxon>Pseudonocardiaceae</taxon>
        <taxon>Amycolatopsis</taxon>
    </lineage>
</organism>
<reference evidence="2 3" key="2">
    <citation type="submission" date="2019-08" db="EMBL/GenBank/DDBJ databases">
        <title>Amycolatopsis acidicola sp. nov., isolated from peat swamp forest soil.</title>
        <authorList>
            <person name="Srisuk N."/>
        </authorList>
    </citation>
    <scope>NUCLEOTIDE SEQUENCE [LARGE SCALE GENOMIC DNA]</scope>
    <source>
        <strain evidence="2 3">TBRC 6029</strain>
    </source>
</reference>
<proteinExistence type="predicted"/>
<dbReference type="InterPro" id="IPR024344">
    <property type="entry name" value="MDMPI_metal-binding"/>
</dbReference>
<comment type="caution">
    <text evidence="2">The sequence shown here is derived from an EMBL/GenBank/DDBJ whole genome shotgun (WGS) entry which is preliminary data.</text>
</comment>
<accession>A0A558B4B4</accession>
<dbReference type="Gene3D" id="1.20.120.450">
    <property type="entry name" value="dinb family like domain"/>
    <property type="match status" value="1"/>
</dbReference>
<protein>
    <submittedName>
        <fullName evidence="2">TIGR03086 family protein</fullName>
    </submittedName>
</protein>
<dbReference type="NCBIfam" id="TIGR03083">
    <property type="entry name" value="maleylpyruvate isomerase family mycothiol-dependent enzyme"/>
    <property type="match status" value="1"/>
</dbReference>
<dbReference type="InterPro" id="IPR017517">
    <property type="entry name" value="Maleyloyr_isom"/>
</dbReference>
<dbReference type="InterPro" id="IPR017520">
    <property type="entry name" value="CHP03086"/>
</dbReference>
<dbReference type="AlphaFoldDB" id="A0A558B4B4"/>
<keyword evidence="3" id="KW-1185">Reference proteome</keyword>
<dbReference type="Proteomes" id="UP000320011">
    <property type="component" value="Unassembled WGS sequence"/>
</dbReference>
<dbReference type="NCBIfam" id="TIGR03086">
    <property type="entry name" value="TIGR03086 family metal-binding protein"/>
    <property type="match status" value="1"/>
</dbReference>
<evidence type="ECO:0000313" key="3">
    <source>
        <dbReference type="Proteomes" id="UP000320011"/>
    </source>
</evidence>
<feature type="domain" description="Mycothiol-dependent maleylpyruvate isomerase metal-binding" evidence="1">
    <location>
        <begin position="8"/>
        <end position="126"/>
    </location>
</feature>
<sequence>MDIRELDRRALETLDKLVATVRPADLGRRTPCDGWDLGDLLRHQVSENRGFGIALREGSAPDWDSGELGDDPYRSYAESVEGVLATFDDDELLTRPVTVREFGTFPGRVAVGMHLVDSVAHGWDIARGLCLPYDPDPEAVRAALDIAERIPADPEFRRERGSFAPVVELSAAAPELERFLALLGRSPGWS</sequence>
<dbReference type="RefSeq" id="WP_144591914.1">
    <property type="nucleotide sequence ID" value="NZ_VJWX01000392.1"/>
</dbReference>
<name>A0A558B4B4_9PSEU</name>
<dbReference type="OrthoDB" id="5185819at2"/>